<protein>
    <recommendedName>
        <fullName evidence="9">LITAF domain-containing protein</fullName>
    </recommendedName>
</protein>
<evidence type="ECO:0000256" key="3">
    <source>
        <dbReference type="ARBA" id="ARBA00004630"/>
    </source>
</evidence>
<comment type="similarity">
    <text evidence="4">Belongs to the CDIP1/LITAF family.</text>
</comment>
<reference evidence="10" key="2">
    <citation type="submission" date="2017-10" db="EMBL/GenBank/DDBJ databases">
        <title>Ladona fulva Genome sequencing and assembly.</title>
        <authorList>
            <person name="Murali S."/>
            <person name="Richards S."/>
            <person name="Bandaranaike D."/>
            <person name="Bellair M."/>
            <person name="Blankenburg K."/>
            <person name="Chao H."/>
            <person name="Dinh H."/>
            <person name="Doddapaneni H."/>
            <person name="Dugan-Rocha S."/>
            <person name="Elkadiri S."/>
            <person name="Gnanaolivu R."/>
            <person name="Hernandez B."/>
            <person name="Skinner E."/>
            <person name="Javaid M."/>
            <person name="Lee S."/>
            <person name="Li M."/>
            <person name="Ming W."/>
            <person name="Munidasa M."/>
            <person name="Muniz J."/>
            <person name="Nguyen L."/>
            <person name="Hughes D."/>
            <person name="Osuji N."/>
            <person name="Pu L.-L."/>
            <person name="Puazo M."/>
            <person name="Qu C."/>
            <person name="Quiroz J."/>
            <person name="Raj R."/>
            <person name="Weissenberger G."/>
            <person name="Xin Y."/>
            <person name="Zou X."/>
            <person name="Han Y."/>
            <person name="Worley K."/>
            <person name="Muzny D."/>
            <person name="Gibbs R."/>
        </authorList>
    </citation>
    <scope>NUCLEOTIDE SEQUENCE</scope>
    <source>
        <strain evidence="10">Sampled in the wild</strain>
    </source>
</reference>
<proteinExistence type="inferred from homology"/>
<dbReference type="GO" id="GO:0005765">
    <property type="term" value="C:lysosomal membrane"/>
    <property type="evidence" value="ECO:0007669"/>
    <property type="project" value="UniProtKB-SubCell"/>
</dbReference>
<keyword evidence="6" id="KW-0862">Zinc</keyword>
<dbReference type="PANTHER" id="PTHR23292:SF14">
    <property type="entry name" value="FI16615P1-RELATED"/>
    <property type="match status" value="1"/>
</dbReference>
<dbReference type="EMBL" id="KZ308379">
    <property type="protein sequence ID" value="KAG8228656.1"/>
    <property type="molecule type" value="Genomic_DNA"/>
</dbReference>
<dbReference type="PROSITE" id="PS51837">
    <property type="entry name" value="LITAF"/>
    <property type="match status" value="1"/>
</dbReference>
<dbReference type="SMART" id="SM00714">
    <property type="entry name" value="LITAF"/>
    <property type="match status" value="1"/>
</dbReference>
<keyword evidence="11" id="KW-1185">Reference proteome</keyword>
<dbReference type="Pfam" id="PF10601">
    <property type="entry name" value="zf-LITAF-like"/>
    <property type="match status" value="1"/>
</dbReference>
<keyword evidence="8" id="KW-1133">Transmembrane helix</keyword>
<feature type="transmembrane region" description="Helical" evidence="8">
    <location>
        <begin position="44"/>
        <end position="63"/>
    </location>
</feature>
<evidence type="ECO:0000256" key="4">
    <source>
        <dbReference type="ARBA" id="ARBA00005975"/>
    </source>
</evidence>
<keyword evidence="8" id="KW-0812">Transmembrane</keyword>
<keyword evidence="5" id="KW-0479">Metal-binding</keyword>
<evidence type="ECO:0000256" key="1">
    <source>
        <dbReference type="ARBA" id="ARBA00004414"/>
    </source>
</evidence>
<evidence type="ECO:0000259" key="9">
    <source>
        <dbReference type="PROSITE" id="PS51837"/>
    </source>
</evidence>
<dbReference type="GO" id="GO:0008270">
    <property type="term" value="F:zinc ion binding"/>
    <property type="evidence" value="ECO:0007669"/>
    <property type="project" value="TreeGrafter"/>
</dbReference>
<evidence type="ECO:0000256" key="6">
    <source>
        <dbReference type="ARBA" id="ARBA00022833"/>
    </source>
</evidence>
<evidence type="ECO:0000313" key="11">
    <source>
        <dbReference type="Proteomes" id="UP000792457"/>
    </source>
</evidence>
<accession>A0A8K0K6K0</accession>
<keyword evidence="7 8" id="KW-0472">Membrane</keyword>
<dbReference type="InterPro" id="IPR037519">
    <property type="entry name" value="LITAF_fam"/>
</dbReference>
<name>A0A8K0K6K0_LADFU</name>
<sequence length="85" mass="9478">MDDFLHTAATIPLGPQPVTLTCPSCGARITSRINYETSTRTHGMCMAMCAFGLWLCCFLPYLMDSCKNANHYCPNCNAYLGQYQK</sequence>
<evidence type="ECO:0000256" key="7">
    <source>
        <dbReference type="ARBA" id="ARBA00023136"/>
    </source>
</evidence>
<organism evidence="10 11">
    <name type="scientific">Ladona fulva</name>
    <name type="common">Scarce chaser dragonfly</name>
    <name type="synonym">Libellula fulva</name>
    <dbReference type="NCBI Taxonomy" id="123851"/>
    <lineage>
        <taxon>Eukaryota</taxon>
        <taxon>Metazoa</taxon>
        <taxon>Ecdysozoa</taxon>
        <taxon>Arthropoda</taxon>
        <taxon>Hexapoda</taxon>
        <taxon>Insecta</taxon>
        <taxon>Pterygota</taxon>
        <taxon>Palaeoptera</taxon>
        <taxon>Odonata</taxon>
        <taxon>Epiprocta</taxon>
        <taxon>Anisoptera</taxon>
        <taxon>Libelluloidea</taxon>
        <taxon>Libellulidae</taxon>
        <taxon>Ladona</taxon>
    </lineage>
</organism>
<gene>
    <name evidence="10" type="ORF">J437_LFUL008307</name>
</gene>
<dbReference type="AlphaFoldDB" id="A0A8K0K6K0"/>
<comment type="subcellular location">
    <subcellularLocation>
        <location evidence="2">Endosome membrane</location>
        <topology evidence="2">Peripheral membrane protein</topology>
    </subcellularLocation>
    <subcellularLocation>
        <location evidence="1">Late endosome membrane</location>
    </subcellularLocation>
    <subcellularLocation>
        <location evidence="3">Lysosome membrane</location>
        <topology evidence="3">Peripheral membrane protein</topology>
        <orientation evidence="3">Cytoplasmic side</orientation>
    </subcellularLocation>
</comment>
<dbReference type="Proteomes" id="UP000792457">
    <property type="component" value="Unassembled WGS sequence"/>
</dbReference>
<evidence type="ECO:0000256" key="8">
    <source>
        <dbReference type="SAM" id="Phobius"/>
    </source>
</evidence>
<reference evidence="10" key="1">
    <citation type="submission" date="2013-04" db="EMBL/GenBank/DDBJ databases">
        <authorList>
            <person name="Qu J."/>
            <person name="Murali S.C."/>
            <person name="Bandaranaike D."/>
            <person name="Bellair M."/>
            <person name="Blankenburg K."/>
            <person name="Chao H."/>
            <person name="Dinh H."/>
            <person name="Doddapaneni H."/>
            <person name="Downs B."/>
            <person name="Dugan-Rocha S."/>
            <person name="Elkadiri S."/>
            <person name="Gnanaolivu R.D."/>
            <person name="Hernandez B."/>
            <person name="Javaid M."/>
            <person name="Jayaseelan J.C."/>
            <person name="Lee S."/>
            <person name="Li M."/>
            <person name="Ming W."/>
            <person name="Munidasa M."/>
            <person name="Muniz J."/>
            <person name="Nguyen L."/>
            <person name="Ongeri F."/>
            <person name="Osuji N."/>
            <person name="Pu L.-L."/>
            <person name="Puazo M."/>
            <person name="Qu C."/>
            <person name="Quiroz J."/>
            <person name="Raj R."/>
            <person name="Weissenberger G."/>
            <person name="Xin Y."/>
            <person name="Zou X."/>
            <person name="Han Y."/>
            <person name="Richards S."/>
            <person name="Worley K."/>
            <person name="Muzny D."/>
            <person name="Gibbs R."/>
        </authorList>
    </citation>
    <scope>NUCLEOTIDE SEQUENCE</scope>
    <source>
        <strain evidence="10">Sampled in the wild</strain>
    </source>
</reference>
<dbReference type="InterPro" id="IPR006629">
    <property type="entry name" value="LITAF"/>
</dbReference>
<dbReference type="PANTHER" id="PTHR23292">
    <property type="entry name" value="LIPOPOLYSACCHARIDE-INDUCED TUMOR NECROSIS FACTOR-ALPHA FACTOR"/>
    <property type="match status" value="1"/>
</dbReference>
<dbReference type="OrthoDB" id="5599753at2759"/>
<feature type="domain" description="LITAF" evidence="9">
    <location>
        <begin position="2"/>
        <end position="85"/>
    </location>
</feature>
<evidence type="ECO:0000313" key="10">
    <source>
        <dbReference type="EMBL" id="KAG8228656.1"/>
    </source>
</evidence>
<comment type="caution">
    <text evidence="10">The sequence shown here is derived from an EMBL/GenBank/DDBJ whole genome shotgun (WGS) entry which is preliminary data.</text>
</comment>
<dbReference type="GO" id="GO:0031902">
    <property type="term" value="C:late endosome membrane"/>
    <property type="evidence" value="ECO:0007669"/>
    <property type="project" value="UniProtKB-SubCell"/>
</dbReference>
<evidence type="ECO:0000256" key="2">
    <source>
        <dbReference type="ARBA" id="ARBA00004481"/>
    </source>
</evidence>
<evidence type="ECO:0000256" key="5">
    <source>
        <dbReference type="ARBA" id="ARBA00022723"/>
    </source>
</evidence>